<evidence type="ECO:0000313" key="13">
    <source>
        <dbReference type="WBParaSite" id="PSU_v2.g16905.t1"/>
    </source>
</evidence>
<dbReference type="InterPro" id="IPR016130">
    <property type="entry name" value="Tyr_Pase_AS"/>
</dbReference>
<dbReference type="WBParaSite" id="PSU_v2.g16905.t1">
    <property type="protein sequence ID" value="PSU_v2.g16905.t1"/>
    <property type="gene ID" value="PSU_v2.g16905"/>
</dbReference>
<dbReference type="PANTHER" id="PTHR23339">
    <property type="entry name" value="TYROSINE SPECIFIC PROTEIN PHOSPHATASE AND DUAL SPECIFICITY PROTEIN PHOSPHATASE"/>
    <property type="match status" value="1"/>
</dbReference>
<dbReference type="SUPFAM" id="SSF52799">
    <property type="entry name" value="(Phosphotyrosine protein) phosphatases II"/>
    <property type="match status" value="1"/>
</dbReference>
<evidence type="ECO:0000256" key="7">
    <source>
        <dbReference type="ARBA" id="ARBA00023288"/>
    </source>
</evidence>
<dbReference type="InterPro" id="IPR050561">
    <property type="entry name" value="PTP"/>
</dbReference>
<evidence type="ECO:0000256" key="5">
    <source>
        <dbReference type="ARBA" id="ARBA00022912"/>
    </source>
</evidence>
<evidence type="ECO:0000256" key="2">
    <source>
        <dbReference type="ARBA" id="ARBA00013064"/>
    </source>
</evidence>
<accession>A0A914Y9M5</accession>
<evidence type="ECO:0000259" key="11">
    <source>
        <dbReference type="PROSITE" id="PS50056"/>
    </source>
</evidence>
<evidence type="ECO:0000256" key="8">
    <source>
        <dbReference type="ARBA" id="ARBA00023289"/>
    </source>
</evidence>
<evidence type="ECO:0000256" key="9">
    <source>
        <dbReference type="ARBA" id="ARBA00051722"/>
    </source>
</evidence>
<dbReference type="SMART" id="SM00404">
    <property type="entry name" value="PTPc_motif"/>
    <property type="match status" value="1"/>
</dbReference>
<dbReference type="Gene3D" id="3.90.190.10">
    <property type="entry name" value="Protein tyrosine phosphatase superfamily"/>
    <property type="match status" value="1"/>
</dbReference>
<evidence type="ECO:0000313" key="12">
    <source>
        <dbReference type="Proteomes" id="UP000887577"/>
    </source>
</evidence>
<dbReference type="InterPro" id="IPR000340">
    <property type="entry name" value="Dual-sp_phosphatase_cat-dom"/>
</dbReference>
<dbReference type="InterPro" id="IPR000387">
    <property type="entry name" value="Tyr_Pase_dom"/>
</dbReference>
<dbReference type="AlphaFoldDB" id="A0A914Y9M5"/>
<evidence type="ECO:0000256" key="6">
    <source>
        <dbReference type="ARBA" id="ARBA00023157"/>
    </source>
</evidence>
<name>A0A914Y9M5_9BILA</name>
<dbReference type="GO" id="GO:0004725">
    <property type="term" value="F:protein tyrosine phosphatase activity"/>
    <property type="evidence" value="ECO:0007669"/>
    <property type="project" value="UniProtKB-EC"/>
</dbReference>
<dbReference type="GO" id="GO:0005737">
    <property type="term" value="C:cytoplasm"/>
    <property type="evidence" value="ECO:0007669"/>
    <property type="project" value="UniProtKB-ARBA"/>
</dbReference>
<evidence type="ECO:0000256" key="4">
    <source>
        <dbReference type="ARBA" id="ARBA00022801"/>
    </source>
</evidence>
<dbReference type="FunFam" id="3.90.190.10:FF:000086">
    <property type="entry name" value="Protein tyrosine phosphatase-like protein"/>
    <property type="match status" value="1"/>
</dbReference>
<comment type="catalytic activity">
    <reaction evidence="9">
        <text>O-phospho-L-tyrosyl-[protein] + H2O = L-tyrosyl-[protein] + phosphate</text>
        <dbReference type="Rhea" id="RHEA:10684"/>
        <dbReference type="Rhea" id="RHEA-COMP:10136"/>
        <dbReference type="Rhea" id="RHEA-COMP:20101"/>
        <dbReference type="ChEBI" id="CHEBI:15377"/>
        <dbReference type="ChEBI" id="CHEBI:43474"/>
        <dbReference type="ChEBI" id="CHEBI:46858"/>
        <dbReference type="ChEBI" id="CHEBI:61978"/>
        <dbReference type="EC" id="3.1.3.48"/>
    </reaction>
</comment>
<keyword evidence="12" id="KW-1185">Reference proteome</keyword>
<dbReference type="CDD" id="cd14500">
    <property type="entry name" value="PTP-IVa"/>
    <property type="match status" value="1"/>
</dbReference>
<keyword evidence="4" id="KW-0378">Hydrolase</keyword>
<keyword evidence="8" id="KW-0636">Prenylation</keyword>
<dbReference type="EC" id="3.1.3.48" evidence="2"/>
<keyword evidence="5" id="KW-0904">Protein phosphatase</keyword>
<feature type="domain" description="Tyrosine specific protein phosphatases" evidence="11">
    <location>
        <begin position="92"/>
        <end position="160"/>
    </location>
</feature>
<keyword evidence="7" id="KW-0449">Lipoprotein</keyword>
<dbReference type="InterPro" id="IPR029021">
    <property type="entry name" value="Prot-tyrosine_phosphatase-like"/>
</dbReference>
<evidence type="ECO:0000256" key="3">
    <source>
        <dbReference type="ARBA" id="ARBA00022481"/>
    </source>
</evidence>
<organism evidence="12 13">
    <name type="scientific">Panagrolaimus superbus</name>
    <dbReference type="NCBI Taxonomy" id="310955"/>
    <lineage>
        <taxon>Eukaryota</taxon>
        <taxon>Metazoa</taxon>
        <taxon>Ecdysozoa</taxon>
        <taxon>Nematoda</taxon>
        <taxon>Chromadorea</taxon>
        <taxon>Rhabditida</taxon>
        <taxon>Tylenchina</taxon>
        <taxon>Panagrolaimomorpha</taxon>
        <taxon>Panagrolaimoidea</taxon>
        <taxon>Panagrolaimidae</taxon>
        <taxon>Panagrolaimus</taxon>
    </lineage>
</organism>
<evidence type="ECO:0000256" key="1">
    <source>
        <dbReference type="ARBA" id="ARBA00009580"/>
    </source>
</evidence>
<proteinExistence type="inferred from homology"/>
<keyword evidence="6" id="KW-1015">Disulfide bond</keyword>
<dbReference type="PROSITE" id="PS50056">
    <property type="entry name" value="TYR_PHOSPHATASE_2"/>
    <property type="match status" value="1"/>
</dbReference>
<feature type="domain" description="Tyrosine-protein phosphatase" evidence="10">
    <location>
        <begin position="17"/>
        <end position="173"/>
    </location>
</feature>
<comment type="similarity">
    <text evidence="1">Belongs to the protein-tyrosine phosphatase family.</text>
</comment>
<dbReference type="PROSITE" id="PS00383">
    <property type="entry name" value="TYR_PHOSPHATASE_1"/>
    <property type="match status" value="1"/>
</dbReference>
<evidence type="ECO:0000259" key="10">
    <source>
        <dbReference type="PROSITE" id="PS50054"/>
    </source>
</evidence>
<dbReference type="Pfam" id="PF00782">
    <property type="entry name" value="DSPc"/>
    <property type="match status" value="1"/>
</dbReference>
<dbReference type="PROSITE" id="PS50054">
    <property type="entry name" value="TYR_PHOSPHATASE_DUAL"/>
    <property type="match status" value="1"/>
</dbReference>
<dbReference type="Proteomes" id="UP000887577">
    <property type="component" value="Unplaced"/>
</dbReference>
<reference evidence="13" key="1">
    <citation type="submission" date="2022-11" db="UniProtKB">
        <authorList>
            <consortium name="WormBaseParasite"/>
        </authorList>
    </citation>
    <scope>IDENTIFICATION</scope>
</reference>
<protein>
    <recommendedName>
        <fullName evidence="2">protein-tyrosine-phosphatase</fullName>
        <ecNumber evidence="2">3.1.3.48</ecNumber>
    </recommendedName>
</protein>
<sequence length="191" mass="21850">MTAETILPQTHNYFVPSPVSEIKFGKMRFLITDRPTDMSLDSFIKELEKHNTKAVVRVCDSSYNDEIVKSHGIDVKNWEFNDGSPPPKEVIENWLKLVYNLFNATSERDATIAVHCVAGLGRSPLLVAIALLEAGMPCSDAVYYIRSQRRGALNERQLEFLREYKPSGQLRKLRRLTYEDSDKHRKSCAIM</sequence>
<keyword evidence="3" id="KW-0488">Methylation</keyword>
<dbReference type="InterPro" id="IPR003595">
    <property type="entry name" value="Tyr_Pase_cat"/>
</dbReference>
<dbReference type="InterPro" id="IPR020422">
    <property type="entry name" value="TYR_PHOSPHATASE_DUAL_dom"/>
</dbReference>